<dbReference type="InterPro" id="IPR050975">
    <property type="entry name" value="Sleep_regulator"/>
</dbReference>
<dbReference type="Pfam" id="PF17064">
    <property type="entry name" value="QVR"/>
    <property type="match status" value="1"/>
</dbReference>
<dbReference type="InterPro" id="IPR031424">
    <property type="entry name" value="QVR-like"/>
</dbReference>
<protein>
    <submittedName>
        <fullName evidence="4">Uncharacterized protein</fullName>
    </submittedName>
</protein>
<evidence type="ECO:0000256" key="2">
    <source>
        <dbReference type="ARBA" id="ARBA00023180"/>
    </source>
</evidence>
<sequence>MTFVDTCINSPTAAIKSVPCSGPCVEATYVINGMYAIVRGCYTTLMQGTSQSINIGNNNITCSYYTIPSISAVIDNNGNEQTGGVTVAVRFCNAASCNIALTTSASDSTTYESGNPLSYCTAGKQISCYSCSHFLTGKCTKDPSSTCTGVWCTKVEGKINGQKVVTRGCAPINPLTISDQFCVPRNSATTLSQIGSNLTLSYDATQCFCNSDRCNSAGKTVLSIGTILMSIILFVQ</sequence>
<keyword evidence="1" id="KW-0732">Signal</keyword>
<evidence type="ECO:0000313" key="3">
    <source>
        <dbReference type="Proteomes" id="UP000887540"/>
    </source>
</evidence>
<dbReference type="Proteomes" id="UP000887540">
    <property type="component" value="Unplaced"/>
</dbReference>
<dbReference type="WBParaSite" id="ACRNAN_scaffold2910.g20582.t1">
    <property type="protein sequence ID" value="ACRNAN_scaffold2910.g20582.t1"/>
    <property type="gene ID" value="ACRNAN_scaffold2910.g20582"/>
</dbReference>
<reference evidence="4" key="1">
    <citation type="submission" date="2022-11" db="UniProtKB">
        <authorList>
            <consortium name="WormBaseParasite"/>
        </authorList>
    </citation>
    <scope>IDENTIFICATION</scope>
</reference>
<accession>A0A914DLT9</accession>
<evidence type="ECO:0000256" key="1">
    <source>
        <dbReference type="ARBA" id="ARBA00022729"/>
    </source>
</evidence>
<keyword evidence="2" id="KW-0325">Glycoprotein</keyword>
<dbReference type="PANTHER" id="PTHR33562">
    <property type="entry name" value="ATILLA, ISOFORM B-RELATED-RELATED"/>
    <property type="match status" value="1"/>
</dbReference>
<evidence type="ECO:0000313" key="4">
    <source>
        <dbReference type="WBParaSite" id="ACRNAN_scaffold2910.g20582.t1"/>
    </source>
</evidence>
<name>A0A914DLT9_9BILA</name>
<dbReference type="AlphaFoldDB" id="A0A914DLT9"/>
<keyword evidence="3" id="KW-1185">Reference proteome</keyword>
<proteinExistence type="predicted"/>
<organism evidence="3 4">
    <name type="scientific">Acrobeloides nanus</name>
    <dbReference type="NCBI Taxonomy" id="290746"/>
    <lineage>
        <taxon>Eukaryota</taxon>
        <taxon>Metazoa</taxon>
        <taxon>Ecdysozoa</taxon>
        <taxon>Nematoda</taxon>
        <taxon>Chromadorea</taxon>
        <taxon>Rhabditida</taxon>
        <taxon>Tylenchina</taxon>
        <taxon>Cephalobomorpha</taxon>
        <taxon>Cephaloboidea</taxon>
        <taxon>Cephalobidae</taxon>
        <taxon>Acrobeloides</taxon>
    </lineage>
</organism>
<dbReference type="GO" id="GO:0032222">
    <property type="term" value="P:regulation of synaptic transmission, cholinergic"/>
    <property type="evidence" value="ECO:0007669"/>
    <property type="project" value="InterPro"/>
</dbReference>
<dbReference type="GO" id="GO:0030431">
    <property type="term" value="P:sleep"/>
    <property type="evidence" value="ECO:0007669"/>
    <property type="project" value="InterPro"/>
</dbReference>